<keyword evidence="2" id="KW-1185">Reference proteome</keyword>
<protein>
    <submittedName>
        <fullName evidence="1">Uncharacterized protein</fullName>
    </submittedName>
</protein>
<dbReference type="Proteomes" id="UP000290572">
    <property type="component" value="Unassembled WGS sequence"/>
</dbReference>
<organism evidence="1 2">
    <name type="scientific">Labeo rohita</name>
    <name type="common">Indian major carp</name>
    <name type="synonym">Cyprinus rohita</name>
    <dbReference type="NCBI Taxonomy" id="84645"/>
    <lineage>
        <taxon>Eukaryota</taxon>
        <taxon>Metazoa</taxon>
        <taxon>Chordata</taxon>
        <taxon>Craniata</taxon>
        <taxon>Vertebrata</taxon>
        <taxon>Euteleostomi</taxon>
        <taxon>Actinopterygii</taxon>
        <taxon>Neopterygii</taxon>
        <taxon>Teleostei</taxon>
        <taxon>Ostariophysi</taxon>
        <taxon>Cypriniformes</taxon>
        <taxon>Cyprinidae</taxon>
        <taxon>Labeoninae</taxon>
        <taxon>Labeonini</taxon>
        <taxon>Labeo</taxon>
    </lineage>
</organism>
<proteinExistence type="predicted"/>
<reference evidence="1 2" key="1">
    <citation type="submission" date="2018-03" db="EMBL/GenBank/DDBJ databases">
        <title>Draft genome sequence of Rohu Carp (Labeo rohita).</title>
        <authorList>
            <person name="Das P."/>
            <person name="Kushwaha B."/>
            <person name="Joshi C.G."/>
            <person name="Kumar D."/>
            <person name="Nagpure N.S."/>
            <person name="Sahoo L."/>
            <person name="Das S.P."/>
            <person name="Bit A."/>
            <person name="Patnaik S."/>
            <person name="Meher P.K."/>
            <person name="Jayasankar P."/>
            <person name="Koringa P.G."/>
            <person name="Patel N.V."/>
            <person name="Hinsu A.T."/>
            <person name="Kumar R."/>
            <person name="Pandey M."/>
            <person name="Agarwal S."/>
            <person name="Srivastava S."/>
            <person name="Singh M."/>
            <person name="Iquebal M.A."/>
            <person name="Jaiswal S."/>
            <person name="Angadi U.B."/>
            <person name="Kumar N."/>
            <person name="Raza M."/>
            <person name="Shah T.M."/>
            <person name="Rai A."/>
            <person name="Jena J.K."/>
        </authorList>
    </citation>
    <scope>NUCLEOTIDE SEQUENCE [LARGE SCALE GENOMIC DNA]</scope>
    <source>
        <strain evidence="1">DASCIFA01</strain>
        <tissue evidence="1">Testis</tissue>
    </source>
</reference>
<gene>
    <name evidence="1" type="ORF">ROHU_024233</name>
</gene>
<sequence>MLLEMLLSPEEALEVVLLQSGQVACRFAEMATYQKGSTIMPQDPKVLRTSFSIWQTSKMTEEDSGLQEILEKVEEVLECFCQNRRAHCTGRFRKKPNQHSSRRPSPALPAEVQYEITTNFLNLSNFIVQNKSRESQSILGIGTPAESIFSSYEFF</sequence>
<dbReference type="AlphaFoldDB" id="A0A498MNV0"/>
<accession>A0A498MNV0</accession>
<evidence type="ECO:0000313" key="2">
    <source>
        <dbReference type="Proteomes" id="UP000290572"/>
    </source>
</evidence>
<dbReference type="EMBL" id="QBIY01012613">
    <property type="protein sequence ID" value="RXN21312.1"/>
    <property type="molecule type" value="Genomic_DNA"/>
</dbReference>
<name>A0A498MNV0_LABRO</name>
<comment type="caution">
    <text evidence="1">The sequence shown here is derived from an EMBL/GenBank/DDBJ whole genome shotgun (WGS) entry which is preliminary data.</text>
</comment>
<evidence type="ECO:0000313" key="1">
    <source>
        <dbReference type="EMBL" id="RXN21312.1"/>
    </source>
</evidence>